<dbReference type="SUPFAM" id="SSF54791">
    <property type="entry name" value="Eukaryotic type KH-domain (KH-domain type I)"/>
    <property type="match status" value="3"/>
</dbReference>
<feature type="compositionally biased region" description="Basic and acidic residues" evidence="3">
    <location>
        <begin position="17"/>
        <end position="29"/>
    </location>
</feature>
<dbReference type="GO" id="GO:0003723">
    <property type="term" value="F:RNA binding"/>
    <property type="evidence" value="ECO:0007669"/>
    <property type="project" value="UniProtKB-UniRule"/>
</dbReference>
<evidence type="ECO:0000313" key="6">
    <source>
        <dbReference type="EMBL" id="KAF6149903.1"/>
    </source>
</evidence>
<dbReference type="InterPro" id="IPR004087">
    <property type="entry name" value="KH_dom"/>
</dbReference>
<accession>A0A7J7M4V4</accession>
<dbReference type="SMART" id="SM00322">
    <property type="entry name" value="KH"/>
    <property type="match status" value="3"/>
</dbReference>
<keyword evidence="4" id="KW-1133">Transmembrane helix</keyword>
<keyword evidence="7" id="KW-1185">Reference proteome</keyword>
<sequence>MTEEIHEEQRSSPSNVDKPEISAKRTRHEEEEESVLPSPKRKATSNNVLFRIVVPSKQIGKIIGKQGSRIQKIREETKATIKIADAIALHEERVIIVSSRDGNSDTSDAENALHHIASVILKEEDSAEPSKIGVVHIAANMIRLLIAGSQAGCIIGKSGQNIEKLRTSTGASVMILAQTQLPLCASAHESDRLVQISGEVPEVLEALKQIGCQLRENAPRNIVSMRPTCNFSPNTLNQSFPSPYPGYLNQSYPTSDSGYLSQSYPASDSGYLNQSYPASDSGYSLFFTVASICNVLIMLHYISIIISINNVLFRTLNLTADRITSEMWILERLVGGLIGKCGSNISKIRNESGAMIKVGGSSYKAPSMIVIFYNDQYAKNRNCKKA</sequence>
<feature type="domain" description="K Homology" evidence="5">
    <location>
        <begin position="321"/>
        <end position="378"/>
    </location>
</feature>
<comment type="caution">
    <text evidence="6">The sequence shown here is derived from an EMBL/GenBank/DDBJ whole genome shotgun (WGS) entry which is preliminary data.</text>
</comment>
<evidence type="ECO:0000313" key="7">
    <source>
        <dbReference type="Proteomes" id="UP000541444"/>
    </source>
</evidence>
<keyword evidence="2" id="KW-0694">RNA-binding</keyword>
<dbReference type="AlphaFoldDB" id="A0A7J7M4V4"/>
<keyword evidence="4" id="KW-0812">Transmembrane</keyword>
<evidence type="ECO:0000259" key="5">
    <source>
        <dbReference type="SMART" id="SM00322"/>
    </source>
</evidence>
<feature type="domain" description="K Homology" evidence="5">
    <location>
        <begin position="138"/>
        <end position="215"/>
    </location>
</feature>
<dbReference type="Gene3D" id="3.30.1370.10">
    <property type="entry name" value="K Homology domain, type 1"/>
    <property type="match status" value="3"/>
</dbReference>
<feature type="domain" description="K Homology" evidence="5">
    <location>
        <begin position="46"/>
        <end position="121"/>
    </location>
</feature>
<dbReference type="PANTHER" id="PTHR10288">
    <property type="entry name" value="KH DOMAIN CONTAINING RNA BINDING PROTEIN"/>
    <property type="match status" value="1"/>
</dbReference>
<feature type="transmembrane region" description="Helical" evidence="4">
    <location>
        <begin position="283"/>
        <end position="308"/>
    </location>
</feature>
<name>A0A7J7M4V4_9MAGN</name>
<keyword evidence="1" id="KW-0677">Repeat</keyword>
<gene>
    <name evidence="6" type="ORF">GIB67_008624</name>
</gene>
<dbReference type="CDD" id="cd22460">
    <property type="entry name" value="KH-I_PEPPER_rpt2_like"/>
    <property type="match status" value="1"/>
</dbReference>
<dbReference type="InterPro" id="IPR036612">
    <property type="entry name" value="KH_dom_type_1_sf"/>
</dbReference>
<dbReference type="Proteomes" id="UP000541444">
    <property type="component" value="Unassembled WGS sequence"/>
</dbReference>
<dbReference type="OrthoDB" id="442947at2759"/>
<evidence type="ECO:0000256" key="4">
    <source>
        <dbReference type="SAM" id="Phobius"/>
    </source>
</evidence>
<proteinExistence type="predicted"/>
<keyword evidence="4" id="KW-0472">Membrane</keyword>
<protein>
    <recommendedName>
        <fullName evidence="5">K Homology domain-containing protein</fullName>
    </recommendedName>
</protein>
<dbReference type="EMBL" id="JACGCM010001775">
    <property type="protein sequence ID" value="KAF6149903.1"/>
    <property type="molecule type" value="Genomic_DNA"/>
</dbReference>
<organism evidence="6 7">
    <name type="scientific">Kingdonia uniflora</name>
    <dbReference type="NCBI Taxonomy" id="39325"/>
    <lineage>
        <taxon>Eukaryota</taxon>
        <taxon>Viridiplantae</taxon>
        <taxon>Streptophyta</taxon>
        <taxon>Embryophyta</taxon>
        <taxon>Tracheophyta</taxon>
        <taxon>Spermatophyta</taxon>
        <taxon>Magnoliopsida</taxon>
        <taxon>Ranunculales</taxon>
        <taxon>Circaeasteraceae</taxon>
        <taxon>Kingdonia</taxon>
    </lineage>
</organism>
<dbReference type="InterPro" id="IPR004088">
    <property type="entry name" value="KH_dom_type_1"/>
</dbReference>
<feature type="region of interest" description="Disordered" evidence="3">
    <location>
        <begin position="1"/>
        <end position="41"/>
    </location>
</feature>
<reference evidence="6 7" key="1">
    <citation type="journal article" date="2020" name="IScience">
        <title>Genome Sequencing of the Endangered Kingdonia uniflora (Circaeasteraceae, Ranunculales) Reveals Potential Mechanisms of Evolutionary Specialization.</title>
        <authorList>
            <person name="Sun Y."/>
            <person name="Deng T."/>
            <person name="Zhang A."/>
            <person name="Moore M.J."/>
            <person name="Landis J.B."/>
            <person name="Lin N."/>
            <person name="Zhang H."/>
            <person name="Zhang X."/>
            <person name="Huang J."/>
            <person name="Zhang X."/>
            <person name="Sun H."/>
            <person name="Wang H."/>
        </authorList>
    </citation>
    <scope>NUCLEOTIDE SEQUENCE [LARGE SCALE GENOMIC DNA]</scope>
    <source>
        <strain evidence="6">TB1705</strain>
        <tissue evidence="6">Leaf</tissue>
    </source>
</reference>
<dbReference type="Pfam" id="PF00013">
    <property type="entry name" value="KH_1"/>
    <property type="match status" value="3"/>
</dbReference>
<evidence type="ECO:0000256" key="3">
    <source>
        <dbReference type="SAM" id="MobiDB-lite"/>
    </source>
</evidence>
<evidence type="ECO:0000256" key="2">
    <source>
        <dbReference type="PROSITE-ProRule" id="PRU00117"/>
    </source>
</evidence>
<dbReference type="PROSITE" id="PS50084">
    <property type="entry name" value="KH_TYPE_1"/>
    <property type="match status" value="3"/>
</dbReference>
<evidence type="ECO:0000256" key="1">
    <source>
        <dbReference type="ARBA" id="ARBA00022737"/>
    </source>
</evidence>